<feature type="region of interest" description="Disordered" evidence="3">
    <location>
        <begin position="1"/>
        <end position="27"/>
    </location>
</feature>
<gene>
    <name evidence="4" type="ORF">B4U79_11518</name>
</gene>
<dbReference type="PANTHER" id="PTHR24341:SF6">
    <property type="entry name" value="HOMEOBOX PROTEIN INVECTED"/>
    <property type="match status" value="1"/>
</dbReference>
<keyword evidence="2" id="KW-0539">Nucleus</keyword>
<dbReference type="OrthoDB" id="6517004at2759"/>
<feature type="region of interest" description="Disordered" evidence="3">
    <location>
        <begin position="118"/>
        <end position="199"/>
    </location>
</feature>
<evidence type="ECO:0000256" key="3">
    <source>
        <dbReference type="SAM" id="MobiDB-lite"/>
    </source>
</evidence>
<dbReference type="GO" id="GO:0000978">
    <property type="term" value="F:RNA polymerase II cis-regulatory region sequence-specific DNA binding"/>
    <property type="evidence" value="ECO:0007669"/>
    <property type="project" value="TreeGrafter"/>
</dbReference>
<dbReference type="Proteomes" id="UP000285301">
    <property type="component" value="Unassembled WGS sequence"/>
</dbReference>
<evidence type="ECO:0000313" key="5">
    <source>
        <dbReference type="Proteomes" id="UP000285301"/>
    </source>
</evidence>
<name>A0A3S4QZ96_9ACAR</name>
<keyword evidence="5" id="KW-1185">Reference proteome</keyword>
<feature type="compositionally biased region" description="Low complexity" evidence="3">
    <location>
        <begin position="160"/>
        <end position="171"/>
    </location>
</feature>
<feature type="region of interest" description="Disordered" evidence="3">
    <location>
        <begin position="39"/>
        <end position="76"/>
    </location>
</feature>
<organism evidence="4 5">
    <name type="scientific">Dinothrombium tinctorium</name>
    <dbReference type="NCBI Taxonomy" id="1965070"/>
    <lineage>
        <taxon>Eukaryota</taxon>
        <taxon>Metazoa</taxon>
        <taxon>Ecdysozoa</taxon>
        <taxon>Arthropoda</taxon>
        <taxon>Chelicerata</taxon>
        <taxon>Arachnida</taxon>
        <taxon>Acari</taxon>
        <taxon>Acariformes</taxon>
        <taxon>Trombidiformes</taxon>
        <taxon>Prostigmata</taxon>
        <taxon>Anystina</taxon>
        <taxon>Parasitengona</taxon>
        <taxon>Trombidioidea</taxon>
        <taxon>Trombidiidae</taxon>
        <taxon>Dinothrombium</taxon>
    </lineage>
</organism>
<dbReference type="GO" id="GO:0000981">
    <property type="term" value="F:DNA-binding transcription factor activity, RNA polymerase II-specific"/>
    <property type="evidence" value="ECO:0007669"/>
    <property type="project" value="TreeGrafter"/>
</dbReference>
<dbReference type="GO" id="GO:0005634">
    <property type="term" value="C:nucleus"/>
    <property type="evidence" value="ECO:0007669"/>
    <property type="project" value="UniProtKB-SubCell"/>
</dbReference>
<dbReference type="STRING" id="1965070.A0A3S4QZ96"/>
<comment type="subcellular location">
    <subcellularLocation>
        <location evidence="1">Nucleus</location>
    </subcellularLocation>
</comment>
<dbReference type="InterPro" id="IPR050720">
    <property type="entry name" value="Engrailed_Homeobox_TFs"/>
</dbReference>
<dbReference type="EMBL" id="NCKU01002410">
    <property type="protein sequence ID" value="RWS09640.1"/>
    <property type="molecule type" value="Genomic_DNA"/>
</dbReference>
<dbReference type="AlphaFoldDB" id="A0A3S4QZ96"/>
<evidence type="ECO:0000256" key="1">
    <source>
        <dbReference type="ARBA" id="ARBA00004123"/>
    </source>
</evidence>
<dbReference type="PANTHER" id="PTHR24341">
    <property type="entry name" value="HOMEOBOX PROTEIN ENGRAILED"/>
    <property type="match status" value="1"/>
</dbReference>
<proteinExistence type="predicted"/>
<evidence type="ECO:0000256" key="2">
    <source>
        <dbReference type="ARBA" id="ARBA00023242"/>
    </source>
</evidence>
<comment type="caution">
    <text evidence="4">The sequence shown here is derived from an EMBL/GenBank/DDBJ whole genome shotgun (WGS) entry which is preliminary data.</text>
</comment>
<evidence type="ECO:0000313" key="4">
    <source>
        <dbReference type="EMBL" id="RWS09640.1"/>
    </source>
</evidence>
<accession>A0A3S4QZ96</accession>
<dbReference type="GO" id="GO:0030182">
    <property type="term" value="P:neuron differentiation"/>
    <property type="evidence" value="ECO:0007669"/>
    <property type="project" value="TreeGrafter"/>
</dbReference>
<protein>
    <submittedName>
        <fullName evidence="4">Engrailed-like protein</fullName>
    </submittedName>
</protein>
<sequence length="219" mass="23557">MATELSPKQPLALTPEPCSPLSPEEGNYNPVLRLKAVVENGSHLSDRQKTQAASPSSSLLDSPQASPTTRFSSLSPQPLAANVYSATVSGHIGQPPLLSPNSIKSLKFSIENILKPEFGKNGKDLRASPPVGNSNNSKTKNARSFDISSLTGKRKHSSDSECSTTSSFSSASKEDSQKTDNSTPPKNKRDDSPPKLNDNLLWPAWVYCTRYSDRPSSGE</sequence>
<reference evidence="4 5" key="1">
    <citation type="journal article" date="2018" name="Gigascience">
        <title>Genomes of trombidid mites reveal novel predicted allergens and laterally-transferred genes associated with secondary metabolism.</title>
        <authorList>
            <person name="Dong X."/>
            <person name="Chaisiri K."/>
            <person name="Xia D."/>
            <person name="Armstrong S.D."/>
            <person name="Fang Y."/>
            <person name="Donnelly M.J."/>
            <person name="Kadowaki T."/>
            <person name="McGarry J.W."/>
            <person name="Darby A.C."/>
            <person name="Makepeace B.L."/>
        </authorList>
    </citation>
    <scope>NUCLEOTIDE SEQUENCE [LARGE SCALE GENOMIC DNA]</scope>
    <source>
        <strain evidence="4">UoL-WK</strain>
    </source>
</reference>
<feature type="compositionally biased region" description="Low complexity" evidence="3">
    <location>
        <begin position="51"/>
        <end position="67"/>
    </location>
</feature>